<proteinExistence type="predicted"/>
<organism evidence="2 3">
    <name type="scientific">Nitrosopumilus ureiphilus</name>
    <dbReference type="NCBI Taxonomy" id="1470067"/>
    <lineage>
        <taxon>Archaea</taxon>
        <taxon>Nitrososphaerota</taxon>
        <taxon>Nitrososphaeria</taxon>
        <taxon>Nitrosopumilales</taxon>
        <taxon>Nitrosopumilaceae</taxon>
        <taxon>Nitrosopumilus</taxon>
    </lineage>
</organism>
<feature type="transmembrane region" description="Helical" evidence="1">
    <location>
        <begin position="354"/>
        <end position="372"/>
    </location>
</feature>
<keyword evidence="3" id="KW-1185">Reference proteome</keyword>
<keyword evidence="1" id="KW-0812">Transmembrane</keyword>
<dbReference type="Proteomes" id="UP000509478">
    <property type="component" value="Chromosome"/>
</dbReference>
<dbReference type="Gene3D" id="2.120.10.30">
    <property type="entry name" value="TolB, C-terminal domain"/>
    <property type="match status" value="1"/>
</dbReference>
<keyword evidence="1" id="KW-1133">Transmembrane helix</keyword>
<sequence>MSGLKMNKKRTVFFILSFMISTYSFPTIYGEMIGEDLGRINDLIVSNSAIYFFEYQPNNDSSTWNYDTYIMKSEGKDINQASKSLFIYPTELNDFENDLYFATLSDQCLGITICDYQDIIKMSKTDGSFEKIVMDLKSAIHISLNDKKLFVSESNGKIWEISLDGHEKKLLYSGNNIIMDITAHGNSAYWIEEIEDQNNRILGITNEEEPRIIDANLKIPYDLRVEDGILHWNEISIMPTRGTIAEFTELKTFFNNSVETKSEFENTSPLSKDRVSYGPYRVYGDFLFLVNNTQNNSIIHLLNFSNNTKYNISTVTDYDIKFLRNDMSNLYVVGVNDSGFIIEKFPLLVNVPEFPMVMIFSAIIMGLSLTVVSRKFFHY</sequence>
<dbReference type="EMBL" id="CP026995">
    <property type="protein sequence ID" value="QLH07292.1"/>
    <property type="molecule type" value="Genomic_DNA"/>
</dbReference>
<accession>A0A7D5M5R3</accession>
<gene>
    <name evidence="2" type="ORF">C5F50_09550</name>
</gene>
<dbReference type="InterPro" id="IPR011042">
    <property type="entry name" value="6-blade_b-propeller_TolB-like"/>
</dbReference>
<evidence type="ECO:0000313" key="2">
    <source>
        <dbReference type="EMBL" id="QLH07292.1"/>
    </source>
</evidence>
<reference evidence="2 3" key="1">
    <citation type="submission" date="2018-02" db="EMBL/GenBank/DDBJ databases">
        <title>Complete genome of Nitrosopumilus ureaphilus PS0.</title>
        <authorList>
            <person name="Qin W."/>
            <person name="Zheng Y."/>
            <person name="Stahl D.A."/>
        </authorList>
    </citation>
    <scope>NUCLEOTIDE SEQUENCE [LARGE SCALE GENOMIC DNA]</scope>
    <source>
        <strain evidence="2 3">PS0</strain>
    </source>
</reference>
<dbReference type="SUPFAM" id="SSF63825">
    <property type="entry name" value="YWTD domain"/>
    <property type="match status" value="1"/>
</dbReference>
<evidence type="ECO:0000313" key="3">
    <source>
        <dbReference type="Proteomes" id="UP000509478"/>
    </source>
</evidence>
<keyword evidence="1" id="KW-0472">Membrane</keyword>
<protein>
    <submittedName>
        <fullName evidence="2">Uncharacterized protein</fullName>
    </submittedName>
</protein>
<dbReference type="KEGG" id="nue:C5F50_09550"/>
<name>A0A7D5M5R3_9ARCH</name>
<evidence type="ECO:0000256" key="1">
    <source>
        <dbReference type="SAM" id="Phobius"/>
    </source>
</evidence>
<dbReference type="AlphaFoldDB" id="A0A7D5M5R3"/>